<dbReference type="AlphaFoldDB" id="W4M4T2"/>
<dbReference type="EMBL" id="AZHX01001081">
    <property type="protein sequence ID" value="ETX04941.1"/>
    <property type="molecule type" value="Genomic_DNA"/>
</dbReference>
<sequence>MTQQQITQVQNNQLNTNWQDFPLVLEGVQPSDITNYICDLDGQPHGLADLVDVVTYYRYFQPIDIAPEGDADLISFSYEHAIEIIEAAREEDLSVIIPFAWTATHLAIGDGELIENSGTEELWIQNQTIRIPLQNDQLSIQKDQISFDFVDYWQDKLNTFITALTQYDDEGTIWAFRGIDELRYWRDPEVYLARAMRDQVEAQGGQRALVTYSPNHYLPERSLLYTLVDKPITGDPSPNLLSVEVSGPADPAAHLAEGDAVISPYPELLEVYRSPGGYIRQLFEHVIAGNFTGLVLGDYAHQNRILAYHRVRCAREAVTNIEQVYAVNAPPEGVEQPAPAHIAYHVPDVYGAHTTSPAEARHDFWAGLHEGQGIWLGPLGRVTQFPDTWEQYVRGLRLIKAEMRSFLVDGQRSTLQVAVDATTDWIAGNDYLVNTAIEGAMTHALSMPGYMALNNTLLRIGNVGYLMVTQSLNQALEFEAALPGHIENVTVVAGSSNQLAWEETRLRDVFDGIDGRVYRIEFDPNAG</sequence>
<name>W4M4T2_9BACT</name>
<protein>
    <submittedName>
        <fullName evidence="1">Uncharacterized protein</fullName>
    </submittedName>
</protein>
<comment type="caution">
    <text evidence="1">The sequence shown here is derived from an EMBL/GenBank/DDBJ whole genome shotgun (WGS) entry which is preliminary data.</text>
</comment>
<reference evidence="1 2" key="1">
    <citation type="journal article" date="2014" name="Nature">
        <title>An environmental bacterial taxon with a large and distinct metabolic repertoire.</title>
        <authorList>
            <person name="Wilson M.C."/>
            <person name="Mori T."/>
            <person name="Ruckert C."/>
            <person name="Uria A.R."/>
            <person name="Helf M.J."/>
            <person name="Takada K."/>
            <person name="Gernert C."/>
            <person name="Steffens U.A."/>
            <person name="Heycke N."/>
            <person name="Schmitt S."/>
            <person name="Rinke C."/>
            <person name="Helfrich E.J."/>
            <person name="Brachmann A.O."/>
            <person name="Gurgui C."/>
            <person name="Wakimoto T."/>
            <person name="Kracht M."/>
            <person name="Crusemann M."/>
            <person name="Hentschel U."/>
            <person name="Abe I."/>
            <person name="Matsunaga S."/>
            <person name="Kalinowski J."/>
            <person name="Takeyama H."/>
            <person name="Piel J."/>
        </authorList>
    </citation>
    <scope>NUCLEOTIDE SEQUENCE [LARGE SCALE GENOMIC DNA]</scope>
    <source>
        <strain evidence="2">TSY2</strain>
    </source>
</reference>
<gene>
    <name evidence="1" type="ORF">ETSY2_25895</name>
</gene>
<dbReference type="HOGENOM" id="CLU_516480_0_0_7"/>
<proteinExistence type="predicted"/>
<evidence type="ECO:0000313" key="1">
    <source>
        <dbReference type="EMBL" id="ETX04941.1"/>
    </source>
</evidence>
<keyword evidence="2" id="KW-1185">Reference proteome</keyword>
<accession>W4M4T2</accession>
<organism evidence="1 2">
    <name type="scientific">Candidatus Entotheonella gemina</name>
    <dbReference type="NCBI Taxonomy" id="1429439"/>
    <lineage>
        <taxon>Bacteria</taxon>
        <taxon>Pseudomonadati</taxon>
        <taxon>Nitrospinota/Tectimicrobiota group</taxon>
        <taxon>Candidatus Tectimicrobiota</taxon>
        <taxon>Candidatus Entotheonellia</taxon>
        <taxon>Candidatus Entotheonellales</taxon>
        <taxon>Candidatus Entotheonellaceae</taxon>
        <taxon>Candidatus Entotheonella</taxon>
    </lineage>
</organism>
<evidence type="ECO:0000313" key="2">
    <source>
        <dbReference type="Proteomes" id="UP000019140"/>
    </source>
</evidence>
<dbReference type="Proteomes" id="UP000019140">
    <property type="component" value="Unassembled WGS sequence"/>
</dbReference>